<evidence type="ECO:0000313" key="9">
    <source>
        <dbReference type="EMBL" id="GAA4061231.1"/>
    </source>
</evidence>
<sequence length="478" mass="50099">MSPDLVLNDRYRLVQPVATGGMGEVWTARDERTGRDVAVKLLREDLPADVAARERFTAEARYAAALRHEGIARVYDHGTHRGRAYLVMELVPGEPLSAVLARVGRLTAWRTLDLVAQTARALAAAHRAGIVHRDVKPGNLLVTADGTVKITDFGIARGPEPAGVTAAGRVMGSVRYLSPEQATGQELTPAVDLYALGVVAFECLAGRVPFDGDTTVDIALKHVREAPPRLPDDVPADVRALVFALLAKEPAERFGGDADRLAERAAALRDALPPPAPPAAASGTAPETPPDISGNPDDPSHLPRGSPEFARGSPRFPRGSPGRPDDPQRAPGTPTESPEFDDSITPGNLRVGDMPGQGRTAPAHRTQAGAPTREPGRPGGLDPRGSVLAGPGSRGLRPEGLASARPVRDDREPRPGPRATTPYRSASPSEKSTTDPTGAAPGPPKPAPAPTGRTTTPSTPSPDPSHVHRGGLGSEDKV</sequence>
<dbReference type="Pfam" id="PF00069">
    <property type="entry name" value="Pkinase"/>
    <property type="match status" value="1"/>
</dbReference>
<evidence type="ECO:0000256" key="5">
    <source>
        <dbReference type="ARBA" id="ARBA00022777"/>
    </source>
</evidence>
<name>A0ABP7V7H1_9ACTN</name>
<keyword evidence="2" id="KW-0723">Serine/threonine-protein kinase</keyword>
<dbReference type="InterPro" id="IPR011009">
    <property type="entry name" value="Kinase-like_dom_sf"/>
</dbReference>
<reference evidence="10" key="1">
    <citation type="journal article" date="2019" name="Int. J. Syst. Evol. Microbiol.">
        <title>The Global Catalogue of Microorganisms (GCM) 10K type strain sequencing project: providing services to taxonomists for standard genome sequencing and annotation.</title>
        <authorList>
            <consortium name="The Broad Institute Genomics Platform"/>
            <consortium name="The Broad Institute Genome Sequencing Center for Infectious Disease"/>
            <person name="Wu L."/>
            <person name="Ma J."/>
        </authorList>
    </citation>
    <scope>NUCLEOTIDE SEQUENCE [LARGE SCALE GENOMIC DNA]</scope>
    <source>
        <strain evidence="10">JCM 16702</strain>
    </source>
</reference>
<comment type="caution">
    <text evidence="9">The sequence shown here is derived from an EMBL/GenBank/DDBJ whole genome shotgun (WGS) entry which is preliminary data.</text>
</comment>
<dbReference type="Gene3D" id="3.30.200.20">
    <property type="entry name" value="Phosphorylase Kinase, domain 1"/>
    <property type="match status" value="1"/>
</dbReference>
<evidence type="ECO:0000256" key="2">
    <source>
        <dbReference type="ARBA" id="ARBA00022527"/>
    </source>
</evidence>
<keyword evidence="10" id="KW-1185">Reference proteome</keyword>
<feature type="compositionally biased region" description="Low complexity" evidence="7">
    <location>
        <begin position="311"/>
        <end position="322"/>
    </location>
</feature>
<evidence type="ECO:0000259" key="8">
    <source>
        <dbReference type="PROSITE" id="PS50011"/>
    </source>
</evidence>
<dbReference type="SUPFAM" id="SSF56112">
    <property type="entry name" value="Protein kinase-like (PK-like)"/>
    <property type="match status" value="1"/>
</dbReference>
<evidence type="ECO:0000256" key="1">
    <source>
        <dbReference type="ARBA" id="ARBA00012513"/>
    </source>
</evidence>
<dbReference type="RefSeq" id="WP_344942088.1">
    <property type="nucleotide sequence ID" value="NZ_BAAAZG010000002.1"/>
</dbReference>
<proteinExistence type="predicted"/>
<keyword evidence="3" id="KW-0808">Transferase</keyword>
<dbReference type="Proteomes" id="UP001500683">
    <property type="component" value="Unassembled WGS sequence"/>
</dbReference>
<dbReference type="EMBL" id="BAAAZG010000002">
    <property type="protein sequence ID" value="GAA4061231.1"/>
    <property type="molecule type" value="Genomic_DNA"/>
</dbReference>
<dbReference type="Gene3D" id="1.10.510.10">
    <property type="entry name" value="Transferase(Phosphotransferase) domain 1"/>
    <property type="match status" value="1"/>
</dbReference>
<evidence type="ECO:0000256" key="6">
    <source>
        <dbReference type="ARBA" id="ARBA00022840"/>
    </source>
</evidence>
<dbReference type="SMART" id="SM00220">
    <property type="entry name" value="S_TKc"/>
    <property type="match status" value="1"/>
</dbReference>
<evidence type="ECO:0000256" key="4">
    <source>
        <dbReference type="ARBA" id="ARBA00022741"/>
    </source>
</evidence>
<dbReference type="PANTHER" id="PTHR43289">
    <property type="entry name" value="MITOGEN-ACTIVATED PROTEIN KINASE KINASE KINASE 20-RELATED"/>
    <property type="match status" value="1"/>
</dbReference>
<organism evidence="9 10">
    <name type="scientific">Actinomadura miaoliensis</name>
    <dbReference type="NCBI Taxonomy" id="430685"/>
    <lineage>
        <taxon>Bacteria</taxon>
        <taxon>Bacillati</taxon>
        <taxon>Actinomycetota</taxon>
        <taxon>Actinomycetes</taxon>
        <taxon>Streptosporangiales</taxon>
        <taxon>Thermomonosporaceae</taxon>
        <taxon>Actinomadura</taxon>
    </lineage>
</organism>
<accession>A0ABP7V7H1</accession>
<dbReference type="PROSITE" id="PS50011">
    <property type="entry name" value="PROTEIN_KINASE_DOM"/>
    <property type="match status" value="1"/>
</dbReference>
<feature type="compositionally biased region" description="Polar residues" evidence="7">
    <location>
        <begin position="422"/>
        <end position="431"/>
    </location>
</feature>
<protein>
    <recommendedName>
        <fullName evidence="1">non-specific serine/threonine protein kinase</fullName>
        <ecNumber evidence="1">2.7.11.1</ecNumber>
    </recommendedName>
</protein>
<evidence type="ECO:0000256" key="3">
    <source>
        <dbReference type="ARBA" id="ARBA00022679"/>
    </source>
</evidence>
<dbReference type="EC" id="2.7.11.1" evidence="1"/>
<gene>
    <name evidence="9" type="ORF">GCM10022214_12710</name>
</gene>
<keyword evidence="4" id="KW-0547">Nucleotide-binding</keyword>
<keyword evidence="6" id="KW-0067">ATP-binding</keyword>
<feature type="region of interest" description="Disordered" evidence="7">
    <location>
        <begin position="271"/>
        <end position="478"/>
    </location>
</feature>
<feature type="compositionally biased region" description="Basic and acidic residues" evidence="7">
    <location>
        <begin position="406"/>
        <end position="415"/>
    </location>
</feature>
<evidence type="ECO:0000256" key="7">
    <source>
        <dbReference type="SAM" id="MobiDB-lite"/>
    </source>
</evidence>
<keyword evidence="5" id="KW-0418">Kinase</keyword>
<feature type="domain" description="Protein kinase" evidence="8">
    <location>
        <begin position="11"/>
        <end position="268"/>
    </location>
</feature>
<dbReference type="InterPro" id="IPR000719">
    <property type="entry name" value="Prot_kinase_dom"/>
</dbReference>
<dbReference type="PANTHER" id="PTHR43289:SF6">
    <property type="entry name" value="SERINE_THREONINE-PROTEIN KINASE NEKL-3"/>
    <property type="match status" value="1"/>
</dbReference>
<dbReference type="PROSITE" id="PS00108">
    <property type="entry name" value="PROTEIN_KINASE_ST"/>
    <property type="match status" value="1"/>
</dbReference>
<dbReference type="CDD" id="cd14014">
    <property type="entry name" value="STKc_PknB_like"/>
    <property type="match status" value="1"/>
</dbReference>
<evidence type="ECO:0000313" key="10">
    <source>
        <dbReference type="Proteomes" id="UP001500683"/>
    </source>
</evidence>
<dbReference type="InterPro" id="IPR008271">
    <property type="entry name" value="Ser/Thr_kinase_AS"/>
</dbReference>